<reference evidence="2" key="1">
    <citation type="journal article" date="2022" name="Mol. Ecol. Resour.">
        <title>The genomes of chicory, endive, great burdock and yacon provide insights into Asteraceae palaeo-polyploidization history and plant inulin production.</title>
        <authorList>
            <person name="Fan W."/>
            <person name="Wang S."/>
            <person name="Wang H."/>
            <person name="Wang A."/>
            <person name="Jiang F."/>
            <person name="Liu H."/>
            <person name="Zhao H."/>
            <person name="Xu D."/>
            <person name="Zhang Y."/>
        </authorList>
    </citation>
    <scope>NUCLEOTIDE SEQUENCE [LARGE SCALE GENOMIC DNA]</scope>
    <source>
        <strain evidence="2">cv. Niubang</strain>
    </source>
</reference>
<proteinExistence type="predicted"/>
<evidence type="ECO:0000313" key="2">
    <source>
        <dbReference type="Proteomes" id="UP001055879"/>
    </source>
</evidence>
<organism evidence="1 2">
    <name type="scientific">Arctium lappa</name>
    <name type="common">Greater burdock</name>
    <name type="synonym">Lappa major</name>
    <dbReference type="NCBI Taxonomy" id="4217"/>
    <lineage>
        <taxon>Eukaryota</taxon>
        <taxon>Viridiplantae</taxon>
        <taxon>Streptophyta</taxon>
        <taxon>Embryophyta</taxon>
        <taxon>Tracheophyta</taxon>
        <taxon>Spermatophyta</taxon>
        <taxon>Magnoliopsida</taxon>
        <taxon>eudicotyledons</taxon>
        <taxon>Gunneridae</taxon>
        <taxon>Pentapetalae</taxon>
        <taxon>asterids</taxon>
        <taxon>campanulids</taxon>
        <taxon>Asterales</taxon>
        <taxon>Asteraceae</taxon>
        <taxon>Carduoideae</taxon>
        <taxon>Cardueae</taxon>
        <taxon>Arctiinae</taxon>
        <taxon>Arctium</taxon>
    </lineage>
</organism>
<comment type="caution">
    <text evidence="1">The sequence shown here is derived from an EMBL/GenBank/DDBJ whole genome shotgun (WGS) entry which is preliminary data.</text>
</comment>
<accession>A0ACB9C559</accession>
<sequence>MSSFTFKMMAGPLPPVSGSKGSNAKGPAAASVKRSILPPQVRVNELQKLESPEKTPMNVSRRDLALFLTAASFGAATLSSPQPAEARVSKIEMKKMILEKFQMLREKVGLSKPETEETEKQPSQETENQKQKKPAPPPKAEKEIPAPSLPKLPEIPVPPVPSLPKLHNDGKKPVVEATTLP</sequence>
<evidence type="ECO:0000313" key="1">
    <source>
        <dbReference type="EMBL" id="KAI3729354.1"/>
    </source>
</evidence>
<reference evidence="1 2" key="2">
    <citation type="journal article" date="2022" name="Mol. Ecol. Resour.">
        <title>The genomes of chicory, endive, great burdock and yacon provide insights into Asteraceae paleo-polyploidization history and plant inulin production.</title>
        <authorList>
            <person name="Fan W."/>
            <person name="Wang S."/>
            <person name="Wang H."/>
            <person name="Wang A."/>
            <person name="Jiang F."/>
            <person name="Liu H."/>
            <person name="Zhao H."/>
            <person name="Xu D."/>
            <person name="Zhang Y."/>
        </authorList>
    </citation>
    <scope>NUCLEOTIDE SEQUENCE [LARGE SCALE GENOMIC DNA]</scope>
    <source>
        <strain evidence="2">cv. Niubang</strain>
    </source>
</reference>
<gene>
    <name evidence="1" type="ORF">L6452_18010</name>
</gene>
<dbReference type="EMBL" id="CM042051">
    <property type="protein sequence ID" value="KAI3729354.1"/>
    <property type="molecule type" value="Genomic_DNA"/>
</dbReference>
<protein>
    <submittedName>
        <fullName evidence="1">Uncharacterized protein</fullName>
    </submittedName>
</protein>
<dbReference type="Proteomes" id="UP001055879">
    <property type="component" value="Linkage Group LG05"/>
</dbReference>
<keyword evidence="2" id="KW-1185">Reference proteome</keyword>
<name>A0ACB9C559_ARCLA</name>